<feature type="transmembrane region" description="Helical" evidence="2">
    <location>
        <begin position="241"/>
        <end position="261"/>
    </location>
</feature>
<evidence type="ECO:0000256" key="2">
    <source>
        <dbReference type="SAM" id="Phobius"/>
    </source>
</evidence>
<evidence type="ECO:0000313" key="4">
    <source>
        <dbReference type="Proteomes" id="UP000219369"/>
    </source>
</evidence>
<feature type="transmembrane region" description="Helical" evidence="2">
    <location>
        <begin position="216"/>
        <end position="234"/>
    </location>
</feature>
<organism evidence="3 4">
    <name type="scientific">Fusarium oxysporum</name>
    <name type="common">Fusarium vascular wilt</name>
    <dbReference type="NCBI Taxonomy" id="5507"/>
    <lineage>
        <taxon>Eukaryota</taxon>
        <taxon>Fungi</taxon>
        <taxon>Dikarya</taxon>
        <taxon>Ascomycota</taxon>
        <taxon>Pezizomycotina</taxon>
        <taxon>Sordariomycetes</taxon>
        <taxon>Hypocreomycetidae</taxon>
        <taxon>Hypocreales</taxon>
        <taxon>Nectriaceae</taxon>
        <taxon>Fusarium</taxon>
        <taxon>Fusarium oxysporum species complex</taxon>
    </lineage>
</organism>
<feature type="transmembrane region" description="Helical" evidence="2">
    <location>
        <begin position="36"/>
        <end position="52"/>
    </location>
</feature>
<accession>A0A2H3SGW2</accession>
<dbReference type="OrthoDB" id="10330638at2759"/>
<sequence>MFESPSEALFYTIAIYGAYFTALYAMQLVDRVPHRLSLLLFPFVSILVLRQLHGEFLETITPSLRESDSGHYVIALTSIVIITYTLITCFGCQHRGPQIIESQIARPAALLPNSQDYQEYEDNSRDGSDVTMASDIPLKNSTGNHLKMLPSHNSTTRNGRNSPTYPWVKGFNRLFNYQMAVTVWCIMIVYAYLPQDIYLLASGSQYAEFLLTEDGIIGNAFLGILGTLILWLMMIPKVYMIRWFVLPVLYFLMAVVIYGRYGL</sequence>
<feature type="transmembrane region" description="Helical" evidence="2">
    <location>
        <begin position="72"/>
        <end position="92"/>
    </location>
</feature>
<feature type="transmembrane region" description="Helical" evidence="2">
    <location>
        <begin position="174"/>
        <end position="193"/>
    </location>
</feature>
<feature type="compositionally biased region" description="Polar residues" evidence="1">
    <location>
        <begin position="151"/>
        <end position="160"/>
    </location>
</feature>
<feature type="transmembrane region" description="Helical" evidence="2">
    <location>
        <begin position="6"/>
        <end position="24"/>
    </location>
</feature>
<dbReference type="Proteomes" id="UP000219369">
    <property type="component" value="Unassembled WGS sequence"/>
</dbReference>
<keyword evidence="2" id="KW-1133">Transmembrane helix</keyword>
<name>A0A2H3SGW2_FUSOX</name>
<gene>
    <name evidence="3" type="ORF">FRV6_00010</name>
</gene>
<dbReference type="EMBL" id="FMJY01000001">
    <property type="protein sequence ID" value="SCO75798.1"/>
    <property type="molecule type" value="Genomic_DNA"/>
</dbReference>
<reference evidence="4" key="1">
    <citation type="submission" date="2016-09" db="EMBL/GenBank/DDBJ databases">
        <authorList>
            <person name="Guldener U."/>
        </authorList>
    </citation>
    <scope>NUCLEOTIDE SEQUENCE [LARGE SCALE GENOMIC DNA]</scope>
    <source>
        <strain evidence="4">V64-1</strain>
    </source>
</reference>
<keyword evidence="2" id="KW-0812">Transmembrane</keyword>
<proteinExistence type="predicted"/>
<feature type="region of interest" description="Disordered" evidence="1">
    <location>
        <begin position="140"/>
        <end position="160"/>
    </location>
</feature>
<protein>
    <submittedName>
        <fullName evidence="3">Uncharacterized protein</fullName>
    </submittedName>
</protein>
<evidence type="ECO:0000256" key="1">
    <source>
        <dbReference type="SAM" id="MobiDB-lite"/>
    </source>
</evidence>
<keyword evidence="2" id="KW-0472">Membrane</keyword>
<evidence type="ECO:0000313" key="3">
    <source>
        <dbReference type="EMBL" id="SCO75798.1"/>
    </source>
</evidence>
<dbReference type="AlphaFoldDB" id="A0A2H3SGW2"/>